<gene>
    <name evidence="3" type="ORF">DXC44_03455</name>
    <name evidence="2" type="ORF">HKQ55_15890</name>
</gene>
<reference evidence="3 4" key="1">
    <citation type="submission" date="2018-08" db="EMBL/GenBank/DDBJ databases">
        <title>A genome reference for cultivated species of the human gut microbiota.</title>
        <authorList>
            <person name="Zou Y."/>
            <person name="Xue W."/>
            <person name="Luo G."/>
        </authorList>
    </citation>
    <scope>NUCLEOTIDE SEQUENCE [LARGE SCALE GENOMIC DNA]</scope>
    <source>
        <strain evidence="3 4">TF05-18</strain>
    </source>
</reference>
<evidence type="ECO:0000313" key="2">
    <source>
        <dbReference type="EMBL" id="NMW41565.1"/>
    </source>
</evidence>
<dbReference type="AlphaFoldDB" id="A0A1H7FAN3"/>
<dbReference type="Gene3D" id="2.160.10.10">
    <property type="entry name" value="Hexapeptide repeat proteins"/>
    <property type="match status" value="1"/>
</dbReference>
<dbReference type="RefSeq" id="WP_074783107.1">
    <property type="nucleotide sequence ID" value="NZ_CAJTAS010000053.1"/>
</dbReference>
<dbReference type="PANTHER" id="PTHR43300:SF11">
    <property type="entry name" value="ACETYLTRANSFERASE RV3034C-RELATED"/>
    <property type="match status" value="1"/>
</dbReference>
<dbReference type="InterPro" id="IPR011004">
    <property type="entry name" value="Trimer_LpxA-like_sf"/>
</dbReference>
<dbReference type="EMBL" id="JABDSI010000129">
    <property type="protein sequence ID" value="NMW41565.1"/>
    <property type="molecule type" value="Genomic_DNA"/>
</dbReference>
<dbReference type="SUPFAM" id="SSF51161">
    <property type="entry name" value="Trimeric LpxA-like enzymes"/>
    <property type="match status" value="1"/>
</dbReference>
<reference evidence="2 5" key="2">
    <citation type="submission" date="2020-04" db="EMBL/GenBank/DDBJ databases">
        <title>A novel gut-associated lysogenic phage, Bacteroides phage BV01, alters the host transcriptome and bile acid metabolism in Bacteroides vulgatus.</title>
        <authorList>
            <person name="Campbell D.E."/>
            <person name="Ly L."/>
            <person name="Ridlon J.M."/>
            <person name="Hsiao A."/>
            <person name="Degnan P.H."/>
        </authorList>
    </citation>
    <scope>NUCLEOTIDE SEQUENCE [LARGE SCALE GENOMIC DNA]</scope>
    <source>
        <strain evidence="2 5">VPI-BV8526</strain>
    </source>
</reference>
<organism evidence="2 5">
    <name type="scientific">Phocaeicola vulgatus</name>
    <name type="common">Bacteroides vulgatus</name>
    <dbReference type="NCBI Taxonomy" id="821"/>
    <lineage>
        <taxon>Bacteria</taxon>
        <taxon>Pseudomonadati</taxon>
        <taxon>Bacteroidota</taxon>
        <taxon>Bacteroidia</taxon>
        <taxon>Bacteroidales</taxon>
        <taxon>Bacteroidaceae</taxon>
        <taxon>Phocaeicola</taxon>
    </lineage>
</organism>
<dbReference type="GO" id="GO:0016746">
    <property type="term" value="F:acyltransferase activity"/>
    <property type="evidence" value="ECO:0007669"/>
    <property type="project" value="UniProtKB-KW"/>
</dbReference>
<evidence type="ECO:0000256" key="1">
    <source>
        <dbReference type="ARBA" id="ARBA00007274"/>
    </source>
</evidence>
<comment type="similarity">
    <text evidence="1">Belongs to the transferase hexapeptide repeat family.</text>
</comment>
<evidence type="ECO:0000313" key="4">
    <source>
        <dbReference type="Proteomes" id="UP000261278"/>
    </source>
</evidence>
<dbReference type="Proteomes" id="UP000583639">
    <property type="component" value="Unassembled WGS sequence"/>
</dbReference>
<dbReference type="Proteomes" id="UP000261278">
    <property type="component" value="Unassembled WGS sequence"/>
</dbReference>
<keyword evidence="2" id="KW-0808">Transferase</keyword>
<name>A0A1H7FAN3_PHOVU</name>
<dbReference type="EMBL" id="QSSN01000002">
    <property type="protein sequence ID" value="RGL88760.1"/>
    <property type="molecule type" value="Genomic_DNA"/>
</dbReference>
<evidence type="ECO:0000313" key="5">
    <source>
        <dbReference type="Proteomes" id="UP000583639"/>
    </source>
</evidence>
<keyword evidence="2" id="KW-0012">Acyltransferase</keyword>
<sequence>MKIILKLLVIFLPWKLKRLCLNYFWKYQIHPKAHIGFSFIYPKKLIMEEGAQIGHLNVAIHLEQIQMGKDTIISQQNWITGFPLKDCSNFYDFPNRRPYLIMEEGSAISKKHHIDCTDLLTIGKFTSIGGYGTQILTHSTSLQHNKQACGPITIGHHCFIGTRSVILPNSILPDQSVLGAGAVMKKQFTQSFCLYGGVPAKFIKEMDMNYAFFHRTYRP</sequence>
<proteinExistence type="inferred from homology"/>
<comment type="caution">
    <text evidence="2">The sequence shown here is derived from an EMBL/GenBank/DDBJ whole genome shotgun (WGS) entry which is preliminary data.</text>
</comment>
<protein>
    <submittedName>
        <fullName evidence="2">Acyltransferase</fullName>
    </submittedName>
</protein>
<dbReference type="CDD" id="cd04647">
    <property type="entry name" value="LbH_MAT_like"/>
    <property type="match status" value="1"/>
</dbReference>
<evidence type="ECO:0000313" key="3">
    <source>
        <dbReference type="EMBL" id="RGL88760.1"/>
    </source>
</evidence>
<dbReference type="InterPro" id="IPR050179">
    <property type="entry name" value="Trans_hexapeptide_repeat"/>
</dbReference>
<dbReference type="PANTHER" id="PTHR43300">
    <property type="entry name" value="ACETYLTRANSFERASE"/>
    <property type="match status" value="1"/>
</dbReference>
<accession>A0A1H7FAN3</accession>